<reference evidence="2" key="1">
    <citation type="submission" date="2019-07" db="EMBL/GenBank/DDBJ databases">
        <title>Hyphodiscus hymeniophilus genome sequencing and assembly.</title>
        <authorList>
            <person name="Kramer G."/>
            <person name="Nodwell J."/>
        </authorList>
    </citation>
    <scope>NUCLEOTIDE SEQUENCE</scope>
    <source>
        <strain evidence="2">ATCC 34498</strain>
    </source>
</reference>
<dbReference type="Proteomes" id="UP000785200">
    <property type="component" value="Unassembled WGS sequence"/>
</dbReference>
<keyword evidence="3" id="KW-1185">Reference proteome</keyword>
<sequence>MLIQIDKLVQLLESPVFTCYLHIAPRAGSVLDTMATFSFHQRQKSITESHNSSSTPSNAAPSSFDRSSRLKGRDEGGIRWNELLEKFRSVQEKSRRAQRLGGILEDDLEGRMGDELNLGAFKDLARLPGPPLQVKDAPVVPVAAANKSKTSLGKFGRLGGVARPKR</sequence>
<feature type="region of interest" description="Disordered" evidence="1">
    <location>
        <begin position="45"/>
        <end position="73"/>
    </location>
</feature>
<gene>
    <name evidence="2" type="ORF">D0Z07_7127</name>
</gene>
<dbReference type="OrthoDB" id="5574975at2759"/>
<name>A0A9P6VGH3_9HELO</name>
<protein>
    <submittedName>
        <fullName evidence="2">Vac14</fullName>
    </submittedName>
</protein>
<comment type="caution">
    <text evidence="2">The sequence shown here is derived from an EMBL/GenBank/DDBJ whole genome shotgun (WGS) entry which is preliminary data.</text>
</comment>
<evidence type="ECO:0000313" key="2">
    <source>
        <dbReference type="EMBL" id="KAG0647362.1"/>
    </source>
</evidence>
<dbReference type="EMBL" id="VNKQ01000013">
    <property type="protein sequence ID" value="KAG0647362.1"/>
    <property type="molecule type" value="Genomic_DNA"/>
</dbReference>
<dbReference type="AlphaFoldDB" id="A0A9P6VGH3"/>
<proteinExistence type="predicted"/>
<evidence type="ECO:0000313" key="3">
    <source>
        <dbReference type="Proteomes" id="UP000785200"/>
    </source>
</evidence>
<evidence type="ECO:0000256" key="1">
    <source>
        <dbReference type="SAM" id="MobiDB-lite"/>
    </source>
</evidence>
<feature type="compositionally biased region" description="Low complexity" evidence="1">
    <location>
        <begin position="46"/>
        <end position="63"/>
    </location>
</feature>
<accession>A0A9P6VGH3</accession>
<organism evidence="2 3">
    <name type="scientific">Hyphodiscus hymeniophilus</name>
    <dbReference type="NCBI Taxonomy" id="353542"/>
    <lineage>
        <taxon>Eukaryota</taxon>
        <taxon>Fungi</taxon>
        <taxon>Dikarya</taxon>
        <taxon>Ascomycota</taxon>
        <taxon>Pezizomycotina</taxon>
        <taxon>Leotiomycetes</taxon>
        <taxon>Helotiales</taxon>
        <taxon>Hyphodiscaceae</taxon>
        <taxon>Hyphodiscus</taxon>
    </lineage>
</organism>